<accession>A0A8S5LZ81</accession>
<reference evidence="1" key="1">
    <citation type="journal article" date="2021" name="Proc. Natl. Acad. Sci. U.S.A.">
        <title>A Catalog of Tens of Thousands of Viruses from Human Metagenomes Reveals Hidden Associations with Chronic Diseases.</title>
        <authorList>
            <person name="Tisza M.J."/>
            <person name="Buck C.B."/>
        </authorList>
    </citation>
    <scope>NUCLEOTIDE SEQUENCE</scope>
    <source>
        <strain evidence="1">CtMeu2</strain>
    </source>
</reference>
<evidence type="ECO:0000313" key="1">
    <source>
        <dbReference type="EMBL" id="DAD75262.1"/>
    </source>
</evidence>
<organism evidence="1">
    <name type="scientific">Siphoviridae sp. ctMeu2</name>
    <dbReference type="NCBI Taxonomy" id="2826262"/>
    <lineage>
        <taxon>Viruses</taxon>
        <taxon>Duplodnaviria</taxon>
        <taxon>Heunggongvirae</taxon>
        <taxon>Uroviricota</taxon>
        <taxon>Caudoviricetes</taxon>
    </lineage>
</organism>
<sequence>MILEVDDQGRVERFVVIRGNPEKTVDGRRLFGGVRLSPGNLEEIWFDMALWDVSLVPDGEYFKTYRITRKAS</sequence>
<proteinExistence type="predicted"/>
<protein>
    <submittedName>
        <fullName evidence="1">Uncharacterized protein</fullName>
    </submittedName>
</protein>
<dbReference type="EMBL" id="BK014778">
    <property type="protein sequence ID" value="DAD75262.1"/>
    <property type="molecule type" value="Genomic_DNA"/>
</dbReference>
<name>A0A8S5LZ81_9CAUD</name>